<dbReference type="SUPFAM" id="SSF52283">
    <property type="entry name" value="Formate/glycerate dehydrogenase catalytic domain-like"/>
    <property type="match status" value="1"/>
</dbReference>
<accession>A0A6A5C4N9</accession>
<keyword evidence="4 9" id="KW-0560">Oxidoreductase</keyword>
<dbReference type="PROSITE" id="PS00065">
    <property type="entry name" value="D_2_HYDROXYACID_DH_1"/>
    <property type="match status" value="1"/>
</dbReference>
<evidence type="ECO:0000256" key="6">
    <source>
        <dbReference type="ARBA" id="ARBA00029440"/>
    </source>
</evidence>
<dbReference type="GO" id="GO:0047545">
    <property type="term" value="F:(S)-2-hydroxyglutarate dehydrogenase activity"/>
    <property type="evidence" value="ECO:0007669"/>
    <property type="project" value="UniProtKB-ARBA"/>
</dbReference>
<dbReference type="SUPFAM" id="SSF51735">
    <property type="entry name" value="NAD(P)-binding Rossmann-fold domains"/>
    <property type="match status" value="1"/>
</dbReference>
<dbReference type="VEuPathDB" id="AmoebaDB:NF0043380"/>
<evidence type="ECO:0000256" key="1">
    <source>
        <dbReference type="ARBA" id="ARBA00003800"/>
    </source>
</evidence>
<evidence type="ECO:0000313" key="14">
    <source>
        <dbReference type="Proteomes" id="UP000444721"/>
    </source>
</evidence>
<dbReference type="EC" id="1.1.1.399" evidence="3"/>
<dbReference type="GeneID" id="68120864"/>
<dbReference type="PANTHER" id="PTHR43761">
    <property type="entry name" value="D-ISOMER SPECIFIC 2-HYDROXYACID DEHYDROGENASE FAMILY PROTEIN (AFU_ORTHOLOGUE AFUA_1G13630)"/>
    <property type="match status" value="1"/>
</dbReference>
<comment type="pathway">
    <text evidence="6">Amino-acid biosynthesis.</text>
</comment>
<proteinExistence type="inferred from homology"/>
<evidence type="ECO:0000256" key="9">
    <source>
        <dbReference type="RuleBase" id="RU003719"/>
    </source>
</evidence>
<keyword evidence="14" id="KW-1185">Reference proteome</keyword>
<dbReference type="GO" id="GO:0004617">
    <property type="term" value="F:phosphoglycerate dehydrogenase activity"/>
    <property type="evidence" value="ECO:0007669"/>
    <property type="project" value="UniProtKB-ARBA"/>
</dbReference>
<dbReference type="PANTHER" id="PTHR43761:SF1">
    <property type="entry name" value="D-ISOMER SPECIFIC 2-HYDROXYACID DEHYDROGENASE CATALYTIC DOMAIN-CONTAINING PROTEIN-RELATED"/>
    <property type="match status" value="1"/>
</dbReference>
<comment type="caution">
    <text evidence="13">The sequence shown here is derived from an EMBL/GenBank/DDBJ whole genome shotgun (WGS) entry which is preliminary data.</text>
</comment>
<dbReference type="InterPro" id="IPR029752">
    <property type="entry name" value="D-isomer_DH_CS1"/>
</dbReference>
<evidence type="ECO:0000259" key="10">
    <source>
        <dbReference type="Pfam" id="PF00389"/>
    </source>
</evidence>
<dbReference type="Pfam" id="PF00389">
    <property type="entry name" value="2-Hacid_dh"/>
    <property type="match status" value="1"/>
</dbReference>
<evidence type="ECO:0000256" key="2">
    <source>
        <dbReference type="ARBA" id="ARBA00005854"/>
    </source>
</evidence>
<dbReference type="FunFam" id="3.40.50.720:FF:000041">
    <property type="entry name" value="D-3-phosphoglycerate dehydrogenase"/>
    <property type="match status" value="1"/>
</dbReference>
<dbReference type="NCBIfam" id="NF008759">
    <property type="entry name" value="PRK11790.1"/>
    <property type="match status" value="1"/>
</dbReference>
<dbReference type="Gene3D" id="3.30.70.260">
    <property type="match status" value="1"/>
</dbReference>
<dbReference type="Pfam" id="PF22629">
    <property type="entry name" value="ACT_AHAS_ss"/>
    <property type="match status" value="1"/>
</dbReference>
<dbReference type="InterPro" id="IPR029753">
    <property type="entry name" value="D-isomer_DH_CS"/>
</dbReference>
<name>A0A6A5C4N9_NAEFO</name>
<sequence length="409" mass="45204">MTSFPKNKIKVLLLENISQTAVDLFSRETFSVESLSKSLSEEELIQKLSTENIHLLGIRSKTKLTERVIEAGSKNKLKAVGCFCIGTDQVDLEACEKRGIAVFNSPYANTRSVAELAMAEIVMLARKVPEHIQSMHKGNWYKIARDCYEVRGKTLGIVGYGHVGSQLGLLAEGFGMSVIYYDIEHKLPLGNAKPVESLEILLKSSHVVSLHVPKTEQTNMMIKEEQIRMMPPKSFFLNLSRGSVVDVEAVARALRDGHLIGAAIDVFPTEPSKDGEGVFVSPLQNCPNTILTPHIGGSTIEAQDAIGKEVAQKLIQYMNEGCTVGSVNFPQINPVHYDGCHRLLHIHVNRHGVLKSINALLQDYNVVSQLLGTTKHIGYMVIEVDKNVADEVFTQINDLDCTIKARVLF</sequence>
<feature type="domain" description="Acetolactate synthase small subunit-like ACT" evidence="12">
    <location>
        <begin position="343"/>
        <end position="404"/>
    </location>
</feature>
<dbReference type="VEuPathDB" id="AmoebaDB:FDP41_013649"/>
<protein>
    <recommendedName>
        <fullName evidence="7">2-oxoglutarate reductase</fullName>
        <ecNumber evidence="3">1.1.1.399</ecNumber>
    </recommendedName>
    <alternativeName>
        <fullName evidence="7">2-oxoglutarate reductase</fullName>
    </alternativeName>
</protein>
<dbReference type="InterPro" id="IPR054480">
    <property type="entry name" value="AHAS_small-like_ACT"/>
</dbReference>
<evidence type="ECO:0000256" key="7">
    <source>
        <dbReference type="ARBA" id="ARBA00030455"/>
    </source>
</evidence>
<gene>
    <name evidence="13" type="ORF">FDP41_013649</name>
</gene>
<dbReference type="AlphaFoldDB" id="A0A6A5C4N9"/>
<dbReference type="InterPro" id="IPR036291">
    <property type="entry name" value="NAD(P)-bd_dom_sf"/>
</dbReference>
<dbReference type="InterPro" id="IPR006139">
    <property type="entry name" value="D-isomer_2_OHA_DH_cat_dom"/>
</dbReference>
<dbReference type="Gene3D" id="3.40.50.720">
    <property type="entry name" value="NAD(P)-binding Rossmann-like Domain"/>
    <property type="match status" value="2"/>
</dbReference>
<comment type="function">
    <text evidence="1">Catalyzes the reversible oxidation of 3-phospho-D-glycerate to 3-phosphonooxypyruvate, the first step of the phosphorylated L-serine biosynthesis pathway. Also catalyzes the reversible oxidation of 2-hydroxyglutarate to 2-oxoglutarate.</text>
</comment>
<dbReference type="RefSeq" id="XP_044565148.1">
    <property type="nucleotide sequence ID" value="XM_044704302.1"/>
</dbReference>
<evidence type="ECO:0000256" key="8">
    <source>
        <dbReference type="ARBA" id="ARBA00048126"/>
    </source>
</evidence>
<dbReference type="SUPFAM" id="SSF55021">
    <property type="entry name" value="ACT-like"/>
    <property type="match status" value="1"/>
</dbReference>
<dbReference type="CDD" id="cd12176">
    <property type="entry name" value="PGDH_3"/>
    <property type="match status" value="1"/>
</dbReference>
<evidence type="ECO:0000259" key="12">
    <source>
        <dbReference type="Pfam" id="PF22629"/>
    </source>
</evidence>
<evidence type="ECO:0000313" key="13">
    <source>
        <dbReference type="EMBL" id="KAF0980435.1"/>
    </source>
</evidence>
<evidence type="ECO:0000256" key="4">
    <source>
        <dbReference type="ARBA" id="ARBA00023002"/>
    </source>
</evidence>
<dbReference type="OMA" id="SKGCWEV"/>
<reference evidence="13 14" key="1">
    <citation type="journal article" date="2019" name="Sci. Rep.">
        <title>Nanopore sequencing improves the draft genome of the human pathogenic amoeba Naegleria fowleri.</title>
        <authorList>
            <person name="Liechti N."/>
            <person name="Schurch N."/>
            <person name="Bruggmann R."/>
            <person name="Wittwer M."/>
        </authorList>
    </citation>
    <scope>NUCLEOTIDE SEQUENCE [LARGE SCALE GENOMIC DNA]</scope>
    <source>
        <strain evidence="13 14">ATCC 30894</strain>
    </source>
</reference>
<comment type="catalytic activity">
    <reaction evidence="8">
        <text>(R)-2-hydroxyglutarate + NAD(+) = 2-oxoglutarate + NADH + H(+)</text>
        <dbReference type="Rhea" id="RHEA:49612"/>
        <dbReference type="ChEBI" id="CHEBI:15378"/>
        <dbReference type="ChEBI" id="CHEBI:15801"/>
        <dbReference type="ChEBI" id="CHEBI:16810"/>
        <dbReference type="ChEBI" id="CHEBI:57540"/>
        <dbReference type="ChEBI" id="CHEBI:57945"/>
        <dbReference type="EC" id="1.1.1.399"/>
    </reaction>
</comment>
<dbReference type="VEuPathDB" id="AmoebaDB:NfTy_027410"/>
<feature type="domain" description="D-isomer specific 2-hydroxyacid dehydrogenase NAD-binding" evidence="11">
    <location>
        <begin position="119"/>
        <end position="296"/>
    </location>
</feature>
<feature type="domain" description="D-isomer specific 2-hydroxyacid dehydrogenase catalytic" evidence="10">
    <location>
        <begin position="11"/>
        <end position="328"/>
    </location>
</feature>
<dbReference type="Pfam" id="PF02826">
    <property type="entry name" value="2-Hacid_dh_C"/>
    <property type="match status" value="1"/>
</dbReference>
<keyword evidence="5" id="KW-0520">NAD</keyword>
<evidence type="ECO:0000256" key="5">
    <source>
        <dbReference type="ARBA" id="ARBA00023027"/>
    </source>
</evidence>
<dbReference type="OrthoDB" id="418179at2759"/>
<dbReference type="EMBL" id="VFQX01000019">
    <property type="protein sequence ID" value="KAF0980435.1"/>
    <property type="molecule type" value="Genomic_DNA"/>
</dbReference>
<dbReference type="PROSITE" id="PS00671">
    <property type="entry name" value="D_2_HYDROXYACID_DH_3"/>
    <property type="match status" value="1"/>
</dbReference>
<dbReference type="InterPro" id="IPR006140">
    <property type="entry name" value="D-isomer_DH_NAD-bd"/>
</dbReference>
<dbReference type="GO" id="GO:0051287">
    <property type="term" value="F:NAD binding"/>
    <property type="evidence" value="ECO:0007669"/>
    <property type="project" value="InterPro"/>
</dbReference>
<evidence type="ECO:0000256" key="3">
    <source>
        <dbReference type="ARBA" id="ARBA00013001"/>
    </source>
</evidence>
<dbReference type="Proteomes" id="UP000444721">
    <property type="component" value="Unassembled WGS sequence"/>
</dbReference>
<organism evidence="13 14">
    <name type="scientific">Naegleria fowleri</name>
    <name type="common">Brain eating amoeba</name>
    <dbReference type="NCBI Taxonomy" id="5763"/>
    <lineage>
        <taxon>Eukaryota</taxon>
        <taxon>Discoba</taxon>
        <taxon>Heterolobosea</taxon>
        <taxon>Tetramitia</taxon>
        <taxon>Eutetramitia</taxon>
        <taxon>Vahlkampfiidae</taxon>
        <taxon>Naegleria</taxon>
    </lineage>
</organism>
<dbReference type="GO" id="GO:0006564">
    <property type="term" value="P:L-serine biosynthetic process"/>
    <property type="evidence" value="ECO:0007669"/>
    <property type="project" value="UniProtKB-ARBA"/>
</dbReference>
<dbReference type="InterPro" id="IPR050418">
    <property type="entry name" value="D-iso_2-hydroxyacid_DH_PdxB"/>
</dbReference>
<dbReference type="InterPro" id="IPR045865">
    <property type="entry name" value="ACT-like_dom_sf"/>
</dbReference>
<evidence type="ECO:0000259" key="11">
    <source>
        <dbReference type="Pfam" id="PF02826"/>
    </source>
</evidence>
<comment type="similarity">
    <text evidence="2 9">Belongs to the D-isomer specific 2-hydroxyacid dehydrogenase family.</text>
</comment>